<dbReference type="AlphaFoldDB" id="G5H740"/>
<organism evidence="1 2">
    <name type="scientific">Alistipes indistinctus YIT 12060</name>
    <dbReference type="NCBI Taxonomy" id="742725"/>
    <lineage>
        <taxon>Bacteria</taxon>
        <taxon>Pseudomonadati</taxon>
        <taxon>Bacteroidota</taxon>
        <taxon>Bacteroidia</taxon>
        <taxon>Bacteroidales</taxon>
        <taxon>Rikenellaceae</taxon>
        <taxon>Alistipes</taxon>
    </lineage>
</organism>
<dbReference type="Proteomes" id="UP000006008">
    <property type="component" value="Unassembled WGS sequence"/>
</dbReference>
<gene>
    <name evidence="1" type="ORF">HMPREF9450_00883</name>
</gene>
<name>G5H740_9BACT</name>
<keyword evidence="2" id="KW-1185">Reference proteome</keyword>
<accession>G5H740</accession>
<dbReference type="RefSeq" id="WP_009133689.1">
    <property type="nucleotide sequence ID" value="NZ_CP102250.1"/>
</dbReference>
<reference evidence="1 2" key="1">
    <citation type="submission" date="2011-08" db="EMBL/GenBank/DDBJ databases">
        <title>The Genome Sequence of Alistipes indistinctus YIT 12060.</title>
        <authorList>
            <consortium name="The Broad Institute Genome Sequencing Platform"/>
            <person name="Earl A."/>
            <person name="Ward D."/>
            <person name="Feldgarden M."/>
            <person name="Gevers D."/>
            <person name="Morotomi M."/>
            <person name="Young S.K."/>
            <person name="Zeng Q."/>
            <person name="Gargeya S."/>
            <person name="Fitzgerald M."/>
            <person name="Haas B."/>
            <person name="Abouelleil A."/>
            <person name="Alvarado L."/>
            <person name="Arachchi H.M."/>
            <person name="Berlin A."/>
            <person name="Brown A."/>
            <person name="Chapman S.B."/>
            <person name="Chen Z."/>
            <person name="Dunbar C."/>
            <person name="Freedman E."/>
            <person name="Gearin G."/>
            <person name="Gellesch M."/>
            <person name="Goldberg J."/>
            <person name="Griggs A."/>
            <person name="Gujja S."/>
            <person name="Heiman D."/>
            <person name="Howarth C."/>
            <person name="Larson L."/>
            <person name="Lui A."/>
            <person name="MacDonald P.J.P."/>
            <person name="Montmayeur A."/>
            <person name="Murphy C."/>
            <person name="Neiman D."/>
            <person name="Pearson M."/>
            <person name="Priest M."/>
            <person name="Roberts A."/>
            <person name="Saif S."/>
            <person name="Shea T."/>
            <person name="Shenoy N."/>
            <person name="Sisk P."/>
            <person name="Stolte C."/>
            <person name="Sykes S."/>
            <person name="Wortman J."/>
            <person name="Nusbaum C."/>
            <person name="Birren B."/>
        </authorList>
    </citation>
    <scope>NUCLEOTIDE SEQUENCE [LARGE SCALE GENOMIC DNA]</scope>
    <source>
        <strain evidence="1 2">YIT 12060</strain>
    </source>
</reference>
<dbReference type="PATRIC" id="fig|742725.3.peg.938"/>
<dbReference type="OrthoDB" id="1100691at2"/>
<proteinExistence type="predicted"/>
<dbReference type="STRING" id="742725.HMPREF9450_00883"/>
<dbReference type="EMBL" id="ADLD01000009">
    <property type="protein sequence ID" value="EHB92679.1"/>
    <property type="molecule type" value="Genomic_DNA"/>
</dbReference>
<dbReference type="HOGENOM" id="CLU_1297632_0_0_10"/>
<evidence type="ECO:0000313" key="2">
    <source>
        <dbReference type="Proteomes" id="UP000006008"/>
    </source>
</evidence>
<sequence length="212" mass="23782">MTVSPNTIIGSLVWRTREALNRNAAFLDALAGYYYAPNCLVDGKFGFWHFPGTQAEISAVLLKLGEAVNGSMLKFPAVLNFQSIRQQRKGDAVTLNYNLAIAGSVKSTWTTREREAELFERVLRPVYDEFMRQAALSGYFLTDYGLPPHDYYEVFTTGGNAAQIKDLYGEHVDAIELHNLSLVLKPLCQRQLEQIATENDRVTENIADLLSV</sequence>
<comment type="caution">
    <text evidence="1">The sequence shown here is derived from an EMBL/GenBank/DDBJ whole genome shotgun (WGS) entry which is preliminary data.</text>
</comment>
<evidence type="ECO:0000313" key="1">
    <source>
        <dbReference type="EMBL" id="EHB92679.1"/>
    </source>
</evidence>
<dbReference type="GeneID" id="92816101"/>
<protein>
    <submittedName>
        <fullName evidence="1">Uncharacterized protein</fullName>
    </submittedName>
</protein>